<feature type="region of interest" description="Disordered" evidence="1">
    <location>
        <begin position="449"/>
        <end position="477"/>
    </location>
</feature>
<organism evidence="3 4">
    <name type="scientific">Rhipicephalus sanguineus</name>
    <name type="common">Brown dog tick</name>
    <name type="synonym">Ixodes sanguineus</name>
    <dbReference type="NCBI Taxonomy" id="34632"/>
    <lineage>
        <taxon>Eukaryota</taxon>
        <taxon>Metazoa</taxon>
        <taxon>Ecdysozoa</taxon>
        <taxon>Arthropoda</taxon>
        <taxon>Chelicerata</taxon>
        <taxon>Arachnida</taxon>
        <taxon>Acari</taxon>
        <taxon>Parasitiformes</taxon>
        <taxon>Ixodida</taxon>
        <taxon>Ixodoidea</taxon>
        <taxon>Ixodidae</taxon>
        <taxon>Rhipicephalinae</taxon>
        <taxon>Rhipicephalus</taxon>
        <taxon>Rhipicephalus</taxon>
    </lineage>
</organism>
<evidence type="ECO:0000313" key="3">
    <source>
        <dbReference type="EMBL" id="KAH7981703.1"/>
    </source>
</evidence>
<protein>
    <recommendedName>
        <fullName evidence="2">Mutator-like transposase domain-containing protein</fullName>
    </recommendedName>
</protein>
<accession>A0A9D4QFV4</accession>
<comment type="caution">
    <text evidence="3">The sequence shown here is derived from an EMBL/GenBank/DDBJ whole genome shotgun (WGS) entry which is preliminary data.</text>
</comment>
<proteinExistence type="predicted"/>
<dbReference type="EMBL" id="JABSTV010001245">
    <property type="protein sequence ID" value="KAH7981703.1"/>
    <property type="molecule type" value="Genomic_DNA"/>
</dbReference>
<feature type="domain" description="Mutator-like transposase" evidence="2">
    <location>
        <begin position="168"/>
        <end position="323"/>
    </location>
</feature>
<dbReference type="InterPro" id="IPR049012">
    <property type="entry name" value="Mutator_transp_dom"/>
</dbReference>
<evidence type="ECO:0000256" key="1">
    <source>
        <dbReference type="SAM" id="MobiDB-lite"/>
    </source>
</evidence>
<keyword evidence="4" id="KW-1185">Reference proteome</keyword>
<dbReference type="Proteomes" id="UP000821837">
    <property type="component" value="Chromosome 1"/>
</dbReference>
<reference evidence="3" key="2">
    <citation type="submission" date="2021-09" db="EMBL/GenBank/DDBJ databases">
        <authorList>
            <person name="Jia N."/>
            <person name="Wang J."/>
            <person name="Shi W."/>
            <person name="Du L."/>
            <person name="Sun Y."/>
            <person name="Zhan W."/>
            <person name="Jiang J."/>
            <person name="Wang Q."/>
            <person name="Zhang B."/>
            <person name="Ji P."/>
            <person name="Sakyi L.B."/>
            <person name="Cui X."/>
            <person name="Yuan T."/>
            <person name="Jiang B."/>
            <person name="Yang W."/>
            <person name="Lam T.T.-Y."/>
            <person name="Chang Q."/>
            <person name="Ding S."/>
            <person name="Wang X."/>
            <person name="Zhu J."/>
            <person name="Ruan X."/>
            <person name="Zhao L."/>
            <person name="Wei J."/>
            <person name="Que T."/>
            <person name="Du C."/>
            <person name="Cheng J."/>
            <person name="Dai P."/>
            <person name="Han X."/>
            <person name="Huang E."/>
            <person name="Gao Y."/>
            <person name="Liu J."/>
            <person name="Shao H."/>
            <person name="Ye R."/>
            <person name="Li L."/>
            <person name="Wei W."/>
            <person name="Wang X."/>
            <person name="Wang C."/>
            <person name="Huo Q."/>
            <person name="Li W."/>
            <person name="Guo W."/>
            <person name="Chen H."/>
            <person name="Chen S."/>
            <person name="Zhou L."/>
            <person name="Zhou L."/>
            <person name="Ni X."/>
            <person name="Tian J."/>
            <person name="Zhou Y."/>
            <person name="Sheng Y."/>
            <person name="Liu T."/>
            <person name="Pan Y."/>
            <person name="Xia L."/>
            <person name="Li J."/>
            <person name="Zhao F."/>
            <person name="Cao W."/>
        </authorList>
    </citation>
    <scope>NUCLEOTIDE SEQUENCE</scope>
    <source>
        <strain evidence="3">Rsan-2018</strain>
        <tissue evidence="3">Larvae</tissue>
    </source>
</reference>
<name>A0A9D4QFV4_RHISA</name>
<dbReference type="VEuPathDB" id="VectorBase:RSAN_056654"/>
<dbReference type="AlphaFoldDB" id="A0A9D4QFV4"/>
<sequence length="477" mass="52123">MPGDSRLKPSTQRAFGSRKKRAWNKKAPATSAPSEAELESRPDPLDLPGTSTDDTVGPCSTSETLRVDAAYYSTAEQAQRVERSVQTKTVLSGKSATQRKFDLLGVSAECQTGDAGTDFLLVDMKVLNNFIAQAKCDKCDAKSLSVRKATDKEYGLALQDEGYTDWLATHECQRNIECNSGRMEVEAALTMFQRSWAKHGLRYTTALSDGDSRTFHALSEAEVYGFIQIDKKDCINHVHKRMGAALRNLVDKKKAQGESLGGRGKLTQEKIKKIANYYGYALRSNINDVPAMKRAVEATLLHMTSTDDAPKHSKCPEGASSWCKYNRALANGESPPSHKNALPACVGAALEPVLARLSDESLLARCCEGKTQNASESLHSVIWTQTSKNGNASLESVKRAAAEAVAIYNQRRRATNESIAASLGYVAGDCLVRRSLEKDSLRLRKANATHLKSTNTKKTLARRHKTGATEDYSPGLL</sequence>
<feature type="region of interest" description="Disordered" evidence="1">
    <location>
        <begin position="1"/>
        <end position="59"/>
    </location>
</feature>
<evidence type="ECO:0000259" key="2">
    <source>
        <dbReference type="Pfam" id="PF20700"/>
    </source>
</evidence>
<evidence type="ECO:0000313" key="4">
    <source>
        <dbReference type="Proteomes" id="UP000821837"/>
    </source>
</evidence>
<feature type="compositionally biased region" description="Polar residues" evidence="1">
    <location>
        <begin position="49"/>
        <end position="59"/>
    </location>
</feature>
<reference evidence="3" key="1">
    <citation type="journal article" date="2020" name="Cell">
        <title>Large-Scale Comparative Analyses of Tick Genomes Elucidate Their Genetic Diversity and Vector Capacities.</title>
        <authorList>
            <consortium name="Tick Genome and Microbiome Consortium (TIGMIC)"/>
            <person name="Jia N."/>
            <person name="Wang J."/>
            <person name="Shi W."/>
            <person name="Du L."/>
            <person name="Sun Y."/>
            <person name="Zhan W."/>
            <person name="Jiang J.F."/>
            <person name="Wang Q."/>
            <person name="Zhang B."/>
            <person name="Ji P."/>
            <person name="Bell-Sakyi L."/>
            <person name="Cui X.M."/>
            <person name="Yuan T.T."/>
            <person name="Jiang B.G."/>
            <person name="Yang W.F."/>
            <person name="Lam T.T."/>
            <person name="Chang Q.C."/>
            <person name="Ding S.J."/>
            <person name="Wang X.J."/>
            <person name="Zhu J.G."/>
            <person name="Ruan X.D."/>
            <person name="Zhao L."/>
            <person name="Wei J.T."/>
            <person name="Ye R.Z."/>
            <person name="Que T.C."/>
            <person name="Du C.H."/>
            <person name="Zhou Y.H."/>
            <person name="Cheng J.X."/>
            <person name="Dai P.F."/>
            <person name="Guo W.B."/>
            <person name="Han X.H."/>
            <person name="Huang E.J."/>
            <person name="Li L.F."/>
            <person name="Wei W."/>
            <person name="Gao Y.C."/>
            <person name="Liu J.Z."/>
            <person name="Shao H.Z."/>
            <person name="Wang X."/>
            <person name="Wang C.C."/>
            <person name="Yang T.C."/>
            <person name="Huo Q.B."/>
            <person name="Li W."/>
            <person name="Chen H.Y."/>
            <person name="Chen S.E."/>
            <person name="Zhou L.G."/>
            <person name="Ni X.B."/>
            <person name="Tian J.H."/>
            <person name="Sheng Y."/>
            <person name="Liu T."/>
            <person name="Pan Y.S."/>
            <person name="Xia L.Y."/>
            <person name="Li J."/>
            <person name="Zhao F."/>
            <person name="Cao W.C."/>
        </authorList>
    </citation>
    <scope>NUCLEOTIDE SEQUENCE</scope>
    <source>
        <strain evidence="3">Rsan-2018</strain>
    </source>
</reference>
<gene>
    <name evidence="3" type="ORF">HPB52_000728</name>
</gene>
<dbReference type="Pfam" id="PF20700">
    <property type="entry name" value="Mutator"/>
    <property type="match status" value="1"/>
</dbReference>